<evidence type="ECO:0000256" key="3">
    <source>
        <dbReference type="ARBA" id="ARBA00022617"/>
    </source>
</evidence>
<dbReference type="EMBL" id="JAKUCV010006565">
    <property type="protein sequence ID" value="KAJ4826854.1"/>
    <property type="molecule type" value="Genomic_DNA"/>
</dbReference>
<evidence type="ECO:0000256" key="5">
    <source>
        <dbReference type="ARBA" id="ARBA00023002"/>
    </source>
</evidence>
<protein>
    <recommendedName>
        <fullName evidence="13">Cytochrome P450</fullName>
    </recommendedName>
</protein>
<evidence type="ECO:0008006" key="13">
    <source>
        <dbReference type="Google" id="ProtNLM"/>
    </source>
</evidence>
<dbReference type="InterPro" id="IPR017972">
    <property type="entry name" value="Cyt_P450_CS"/>
</dbReference>
<dbReference type="SUPFAM" id="SSF48264">
    <property type="entry name" value="Cytochrome P450"/>
    <property type="match status" value="1"/>
</dbReference>
<dbReference type="FunFam" id="1.10.630.10:FF:000023">
    <property type="entry name" value="Cytochrome P450 family protein"/>
    <property type="match status" value="1"/>
</dbReference>
<organism evidence="11 12">
    <name type="scientific">Turnera subulata</name>
    <dbReference type="NCBI Taxonomy" id="218843"/>
    <lineage>
        <taxon>Eukaryota</taxon>
        <taxon>Viridiplantae</taxon>
        <taxon>Streptophyta</taxon>
        <taxon>Embryophyta</taxon>
        <taxon>Tracheophyta</taxon>
        <taxon>Spermatophyta</taxon>
        <taxon>Magnoliopsida</taxon>
        <taxon>eudicotyledons</taxon>
        <taxon>Gunneridae</taxon>
        <taxon>Pentapetalae</taxon>
        <taxon>rosids</taxon>
        <taxon>fabids</taxon>
        <taxon>Malpighiales</taxon>
        <taxon>Passifloraceae</taxon>
        <taxon>Turnera</taxon>
    </lineage>
</organism>
<dbReference type="Gene3D" id="1.10.630.10">
    <property type="entry name" value="Cytochrome P450"/>
    <property type="match status" value="1"/>
</dbReference>
<dbReference type="InterPro" id="IPR036396">
    <property type="entry name" value="Cyt_P450_sf"/>
</dbReference>
<feature type="non-terminal residue" evidence="11">
    <location>
        <position position="525"/>
    </location>
</feature>
<keyword evidence="6 9" id="KW-0408">Iron</keyword>
<keyword evidence="5 10" id="KW-0560">Oxidoreductase</keyword>
<evidence type="ECO:0000256" key="10">
    <source>
        <dbReference type="RuleBase" id="RU000461"/>
    </source>
</evidence>
<dbReference type="AlphaFoldDB" id="A0A9Q0F9Y5"/>
<evidence type="ECO:0000256" key="9">
    <source>
        <dbReference type="PIRSR" id="PIRSR602401-1"/>
    </source>
</evidence>
<proteinExistence type="inferred from homology"/>
<dbReference type="GO" id="GO:0005506">
    <property type="term" value="F:iron ion binding"/>
    <property type="evidence" value="ECO:0007669"/>
    <property type="project" value="InterPro"/>
</dbReference>
<comment type="subcellular location">
    <subcellularLocation>
        <location evidence="1">Membrane</location>
    </subcellularLocation>
</comment>
<evidence type="ECO:0000313" key="12">
    <source>
        <dbReference type="Proteomes" id="UP001141552"/>
    </source>
</evidence>
<gene>
    <name evidence="11" type="ORF">Tsubulata_038109</name>
</gene>
<sequence length="525" mass="59933">PSRIQLIIQIKRSSLSSYNQNIKTKSSVVFQEMELTFGLSLLCLLLAIGLKLLRQPKKNLPPGPPGLPIIGHLHLLKNPIHRRFHKLSQKYGPVMSLRFGSRFVVVVSTPEAVEECFSKNDVVLANRPPFLNGKYLNYNFTTLASAGYGDHWRNLRRLSSIEIFSATRLKSFLDIRKDEVMHLVSRLHHVSKDGFAKVELRSLFLDETFNVIMRMMAGKRYFGENVDGAEEAAQFKQHMQDYTALTKVTNLGDLFPLLGFIDIGGLRKKMIDLSEKFDLFLQRIIDEHRSDKTRNSMVSHLLQLQETQPEYYSDAIIKGLILIMAIAGTKTSAMTMEWVMSNLLKNPHVLKKAREMLDAQVGHDRLMDESDFSKLPYLQNIIYESFRLNPTNPLLVPHYSSGDCTIGGYHVPKGTMVFANSWAIHRDPSLWEDPLTFKPERFENSKHDTYKIMPFGVGRRACPGEPLAMRVMTLTLGALIQSFDWEIIPGEEFNMKEFLAITMTRVDPLKLHCKSRPHLTNIVSA</sequence>
<dbReference type="GO" id="GO:0020037">
    <property type="term" value="F:heme binding"/>
    <property type="evidence" value="ECO:0007669"/>
    <property type="project" value="InterPro"/>
</dbReference>
<dbReference type="PANTHER" id="PTHR47947">
    <property type="entry name" value="CYTOCHROME P450 82C3-RELATED"/>
    <property type="match status" value="1"/>
</dbReference>
<name>A0A9Q0F9Y5_9ROSI</name>
<evidence type="ECO:0000256" key="7">
    <source>
        <dbReference type="ARBA" id="ARBA00023033"/>
    </source>
</evidence>
<keyword evidence="12" id="KW-1185">Reference proteome</keyword>
<reference evidence="11" key="2">
    <citation type="journal article" date="2023" name="Plants (Basel)">
        <title>Annotation of the Turnera subulata (Passifloraceae) Draft Genome Reveals the S-Locus Evolved after the Divergence of Turneroideae from Passifloroideae in a Stepwise Manner.</title>
        <authorList>
            <person name="Henning P.M."/>
            <person name="Roalson E.H."/>
            <person name="Mir W."/>
            <person name="McCubbin A.G."/>
            <person name="Shore J.S."/>
        </authorList>
    </citation>
    <scope>NUCLEOTIDE SEQUENCE</scope>
    <source>
        <strain evidence="11">F60SS</strain>
    </source>
</reference>
<comment type="caution">
    <text evidence="11">The sequence shown here is derived from an EMBL/GenBank/DDBJ whole genome shotgun (WGS) entry which is preliminary data.</text>
</comment>
<reference evidence="11" key="1">
    <citation type="submission" date="2022-02" db="EMBL/GenBank/DDBJ databases">
        <authorList>
            <person name="Henning P.M."/>
            <person name="McCubbin A.G."/>
            <person name="Shore J.S."/>
        </authorList>
    </citation>
    <scope>NUCLEOTIDE SEQUENCE</scope>
    <source>
        <strain evidence="11">F60SS</strain>
        <tissue evidence="11">Leaves</tissue>
    </source>
</reference>
<keyword evidence="7 10" id="KW-0503">Monooxygenase</keyword>
<dbReference type="PANTHER" id="PTHR47947:SF24">
    <property type="entry name" value="ISOFLAVONE 2'-HYDROXYLASE-LIKE"/>
    <property type="match status" value="1"/>
</dbReference>
<evidence type="ECO:0000256" key="6">
    <source>
        <dbReference type="ARBA" id="ARBA00023004"/>
    </source>
</evidence>
<dbReference type="InterPro" id="IPR050651">
    <property type="entry name" value="Plant_Cytochrome_P450_Monoox"/>
</dbReference>
<accession>A0A9Q0F9Y5</accession>
<comment type="similarity">
    <text evidence="2 10">Belongs to the cytochrome P450 family.</text>
</comment>
<feature type="binding site" description="axial binding residue" evidence="9">
    <location>
        <position position="462"/>
    </location>
    <ligand>
        <name>heme</name>
        <dbReference type="ChEBI" id="CHEBI:30413"/>
    </ligand>
    <ligandPart>
        <name>Fe</name>
        <dbReference type="ChEBI" id="CHEBI:18248"/>
    </ligandPart>
</feature>
<comment type="cofactor">
    <cofactor evidence="9">
        <name>heme</name>
        <dbReference type="ChEBI" id="CHEBI:30413"/>
    </cofactor>
</comment>
<dbReference type="PRINTS" id="PR00463">
    <property type="entry name" value="EP450I"/>
</dbReference>
<dbReference type="PROSITE" id="PS00086">
    <property type="entry name" value="CYTOCHROME_P450"/>
    <property type="match status" value="1"/>
</dbReference>
<dbReference type="GO" id="GO:0004497">
    <property type="term" value="F:monooxygenase activity"/>
    <property type="evidence" value="ECO:0007669"/>
    <property type="project" value="UniProtKB-KW"/>
</dbReference>
<keyword evidence="8" id="KW-0472">Membrane</keyword>
<dbReference type="Proteomes" id="UP001141552">
    <property type="component" value="Unassembled WGS sequence"/>
</dbReference>
<dbReference type="PRINTS" id="PR00385">
    <property type="entry name" value="P450"/>
</dbReference>
<dbReference type="CDD" id="cd20653">
    <property type="entry name" value="CYP81"/>
    <property type="match status" value="1"/>
</dbReference>
<dbReference type="GO" id="GO:0016705">
    <property type="term" value="F:oxidoreductase activity, acting on paired donors, with incorporation or reduction of molecular oxygen"/>
    <property type="evidence" value="ECO:0007669"/>
    <property type="project" value="InterPro"/>
</dbReference>
<evidence type="ECO:0000256" key="1">
    <source>
        <dbReference type="ARBA" id="ARBA00004370"/>
    </source>
</evidence>
<keyword evidence="4 9" id="KW-0479">Metal-binding</keyword>
<evidence type="ECO:0000256" key="4">
    <source>
        <dbReference type="ARBA" id="ARBA00022723"/>
    </source>
</evidence>
<dbReference type="InterPro" id="IPR001128">
    <property type="entry name" value="Cyt_P450"/>
</dbReference>
<evidence type="ECO:0000256" key="2">
    <source>
        <dbReference type="ARBA" id="ARBA00010617"/>
    </source>
</evidence>
<evidence type="ECO:0000256" key="8">
    <source>
        <dbReference type="ARBA" id="ARBA00023136"/>
    </source>
</evidence>
<dbReference type="Pfam" id="PF00067">
    <property type="entry name" value="p450"/>
    <property type="match status" value="1"/>
</dbReference>
<dbReference type="GO" id="GO:0016020">
    <property type="term" value="C:membrane"/>
    <property type="evidence" value="ECO:0007669"/>
    <property type="project" value="UniProtKB-SubCell"/>
</dbReference>
<keyword evidence="3 9" id="KW-0349">Heme</keyword>
<dbReference type="OrthoDB" id="810693at2759"/>
<dbReference type="InterPro" id="IPR002401">
    <property type="entry name" value="Cyt_P450_E_grp-I"/>
</dbReference>
<evidence type="ECO:0000313" key="11">
    <source>
        <dbReference type="EMBL" id="KAJ4826854.1"/>
    </source>
</evidence>